<dbReference type="Proteomes" id="UP000006064">
    <property type="component" value="Chromosome"/>
</dbReference>
<evidence type="ECO:0000313" key="5">
    <source>
        <dbReference type="Proteomes" id="UP000006064"/>
    </source>
</evidence>
<dbReference type="OrthoDB" id="86308at2157"/>
<dbReference type="Pfam" id="PF20986">
    <property type="entry name" value="DUF6849"/>
    <property type="match status" value="1"/>
</dbReference>
<evidence type="ECO:0000259" key="3">
    <source>
        <dbReference type="SMART" id="SM01072"/>
    </source>
</evidence>
<dbReference type="Gene3D" id="3.10.330.10">
    <property type="match status" value="1"/>
</dbReference>
<dbReference type="SUPFAM" id="SSF54585">
    <property type="entry name" value="Cdc48 domain 2-like"/>
    <property type="match status" value="1"/>
</dbReference>
<feature type="domain" description="CDC48" evidence="3">
    <location>
        <begin position="12"/>
        <end position="74"/>
    </location>
</feature>
<accession>I3ZVY7</accession>
<keyword evidence="1" id="KW-0547">Nucleotide-binding</keyword>
<dbReference type="GO" id="GO:0005524">
    <property type="term" value="F:ATP binding"/>
    <property type="evidence" value="ECO:0007669"/>
    <property type="project" value="UniProtKB-KW"/>
</dbReference>
<dbReference type="GeneID" id="13036980"/>
<keyword evidence="5" id="KW-1185">Reference proteome</keyword>
<sequence>MRVVMKPLFDAELPPGFEEILKDKLMGRELRTGEEVEVELLGKPLPFKVLLAEPSPLKVGRGTKIELSRGDVEVLDFEFDEAVKEVVPFDGGFVVVLGRKVLILNHTGQKIYSDEFEELNGVRVSKGTVVIIHDGNKIRLVKP</sequence>
<dbReference type="InterPro" id="IPR004201">
    <property type="entry name" value="Cdc48_dom2"/>
</dbReference>
<evidence type="ECO:0000256" key="2">
    <source>
        <dbReference type="ARBA" id="ARBA00022840"/>
    </source>
</evidence>
<dbReference type="Gene3D" id="2.40.10.360">
    <property type="match status" value="1"/>
</dbReference>
<reference evidence="4 5" key="1">
    <citation type="journal article" date="2012" name="J. Bacteriol.">
        <title>Complete Genome Sequence of the Hyperthermophilic Archaeon Thermococcus sp. Strain CL1, Isolated from a Paralvinella sp. Polychaete Worm Collected from a Hydrothermal Vent.</title>
        <authorList>
            <person name="Jung J.H."/>
            <person name="Holden J.F."/>
            <person name="Seo D.H."/>
            <person name="Park K.H."/>
            <person name="Shin H."/>
            <person name="Ryu S."/>
            <person name="Lee J.H."/>
            <person name="Park C.S."/>
        </authorList>
    </citation>
    <scope>NUCLEOTIDE SEQUENCE [LARGE SCALE GENOMIC DNA]</scope>
    <source>
        <strain evidence="5">DSM 27260 / KACC 17922 / CL1</strain>
    </source>
</reference>
<name>I3ZVY7_THECF</name>
<organism evidence="4 5">
    <name type="scientific">Thermococcus cleftensis (strain DSM 27260 / KACC 17922 / CL1)</name>
    <dbReference type="NCBI Taxonomy" id="163003"/>
    <lineage>
        <taxon>Archaea</taxon>
        <taxon>Methanobacteriati</taxon>
        <taxon>Methanobacteriota</taxon>
        <taxon>Thermococci</taxon>
        <taxon>Thermococcales</taxon>
        <taxon>Thermococcaceae</taxon>
        <taxon>Thermococcus</taxon>
    </lineage>
</organism>
<dbReference type="EMBL" id="CP003651">
    <property type="protein sequence ID" value="AFL95871.1"/>
    <property type="molecule type" value="Genomic_DNA"/>
</dbReference>
<dbReference type="Pfam" id="PF02933">
    <property type="entry name" value="CDC48_2"/>
    <property type="match status" value="1"/>
</dbReference>
<dbReference type="GO" id="GO:0051301">
    <property type="term" value="P:cell division"/>
    <property type="evidence" value="ECO:0007669"/>
    <property type="project" value="UniProtKB-KW"/>
</dbReference>
<evidence type="ECO:0000313" key="4">
    <source>
        <dbReference type="EMBL" id="AFL95871.1"/>
    </source>
</evidence>
<evidence type="ECO:0000256" key="1">
    <source>
        <dbReference type="ARBA" id="ARBA00022741"/>
    </source>
</evidence>
<dbReference type="KEGG" id="thm:CL1_1674"/>
<gene>
    <name evidence="4" type="ORF">CL1_1674</name>
</gene>
<dbReference type="STRING" id="163003.CL1_1674"/>
<dbReference type="AlphaFoldDB" id="I3ZVY7"/>
<keyword evidence="2" id="KW-0067">ATP-binding</keyword>
<keyword evidence="4" id="KW-0132">Cell division</keyword>
<dbReference type="HOGENOM" id="CLU_1763950_0_0_2"/>
<proteinExistence type="predicted"/>
<dbReference type="SMART" id="SM01072">
    <property type="entry name" value="CDC48_2"/>
    <property type="match status" value="1"/>
</dbReference>
<protein>
    <submittedName>
        <fullName evidence="4">Cell division protein containing CDC48 domain 3</fullName>
    </submittedName>
</protein>
<dbReference type="RefSeq" id="WP_014789502.1">
    <property type="nucleotide sequence ID" value="NC_018015.1"/>
</dbReference>
<dbReference type="InterPro" id="IPR049295">
    <property type="entry name" value="DUF6849"/>
</dbReference>
<keyword evidence="4" id="KW-0131">Cell cycle</keyword>
<dbReference type="InterPro" id="IPR029067">
    <property type="entry name" value="CDC48_domain_2-like_sf"/>
</dbReference>